<dbReference type="InterPro" id="IPR036640">
    <property type="entry name" value="ABC1_TM_sf"/>
</dbReference>
<dbReference type="PROSITE" id="PS00211">
    <property type="entry name" value="ABC_TRANSPORTER_1"/>
    <property type="match status" value="1"/>
</dbReference>
<feature type="domain" description="ABC transporter" evidence="9">
    <location>
        <begin position="352"/>
        <end position="586"/>
    </location>
</feature>
<dbReference type="InterPro" id="IPR039421">
    <property type="entry name" value="Type_1_exporter"/>
</dbReference>
<dbReference type="SUPFAM" id="SSF90123">
    <property type="entry name" value="ABC transporter transmembrane region"/>
    <property type="match status" value="1"/>
</dbReference>
<dbReference type="Proteomes" id="UP000621436">
    <property type="component" value="Unassembled WGS sequence"/>
</dbReference>
<keyword evidence="4" id="KW-0547">Nucleotide-binding</keyword>
<feature type="transmembrane region" description="Helical" evidence="8">
    <location>
        <begin position="176"/>
        <end position="193"/>
    </location>
</feature>
<evidence type="ECO:0000256" key="2">
    <source>
        <dbReference type="ARBA" id="ARBA00022448"/>
    </source>
</evidence>
<feature type="transmembrane region" description="Helical" evidence="8">
    <location>
        <begin position="39"/>
        <end position="59"/>
    </location>
</feature>
<keyword evidence="6 8" id="KW-1133">Transmembrane helix</keyword>
<dbReference type="InterPro" id="IPR011527">
    <property type="entry name" value="ABC1_TM_dom"/>
</dbReference>
<evidence type="ECO:0000256" key="8">
    <source>
        <dbReference type="SAM" id="Phobius"/>
    </source>
</evidence>
<evidence type="ECO:0000259" key="9">
    <source>
        <dbReference type="PROSITE" id="PS50893"/>
    </source>
</evidence>
<evidence type="ECO:0000256" key="7">
    <source>
        <dbReference type="ARBA" id="ARBA00023136"/>
    </source>
</evidence>
<comment type="caution">
    <text evidence="11">The sequence shown here is derived from an EMBL/GenBank/DDBJ whole genome shotgun (WGS) entry which is preliminary data.</text>
</comment>
<dbReference type="PROSITE" id="PS50929">
    <property type="entry name" value="ABC_TM1F"/>
    <property type="match status" value="1"/>
</dbReference>
<dbReference type="InterPro" id="IPR003439">
    <property type="entry name" value="ABC_transporter-like_ATP-bd"/>
</dbReference>
<feature type="transmembrane region" description="Helical" evidence="8">
    <location>
        <begin position="279"/>
        <end position="298"/>
    </location>
</feature>
<dbReference type="PANTHER" id="PTHR43394">
    <property type="entry name" value="ATP-DEPENDENT PERMEASE MDL1, MITOCHONDRIAL"/>
    <property type="match status" value="1"/>
</dbReference>
<dbReference type="InterPro" id="IPR027417">
    <property type="entry name" value="P-loop_NTPase"/>
</dbReference>
<evidence type="ECO:0000256" key="1">
    <source>
        <dbReference type="ARBA" id="ARBA00004651"/>
    </source>
</evidence>
<evidence type="ECO:0000256" key="6">
    <source>
        <dbReference type="ARBA" id="ARBA00022989"/>
    </source>
</evidence>
<dbReference type="GO" id="GO:0005524">
    <property type="term" value="F:ATP binding"/>
    <property type="evidence" value="ECO:0007669"/>
    <property type="project" value="UniProtKB-KW"/>
</dbReference>
<reference evidence="11" key="1">
    <citation type="submission" date="2020-11" db="EMBL/GenBank/DDBJ databases">
        <title>Halonatronomonas betainensis gen. nov., sp. nov. a novel haloalkaliphilic representative of the family Halanaerobiacae capable of betaine degradation.</title>
        <authorList>
            <person name="Boltyanskaya Y."/>
            <person name="Kevbrin V."/>
            <person name="Detkova E."/>
            <person name="Grouzdev D.S."/>
            <person name="Koziaeva V."/>
            <person name="Zhilina T."/>
        </authorList>
    </citation>
    <scope>NUCLEOTIDE SEQUENCE</scope>
    <source>
        <strain evidence="11">Z-7014</strain>
    </source>
</reference>
<evidence type="ECO:0000256" key="4">
    <source>
        <dbReference type="ARBA" id="ARBA00022741"/>
    </source>
</evidence>
<dbReference type="RefSeq" id="WP_270454123.1">
    <property type="nucleotide sequence ID" value="NZ_JADPIE010000004.1"/>
</dbReference>
<dbReference type="PANTHER" id="PTHR43394:SF1">
    <property type="entry name" value="ATP-BINDING CASSETTE SUB-FAMILY B MEMBER 10, MITOCHONDRIAL"/>
    <property type="match status" value="1"/>
</dbReference>
<evidence type="ECO:0000313" key="12">
    <source>
        <dbReference type="Proteomes" id="UP000621436"/>
    </source>
</evidence>
<dbReference type="Pfam" id="PF00664">
    <property type="entry name" value="ABC_membrane"/>
    <property type="match status" value="1"/>
</dbReference>
<dbReference type="Gene3D" id="3.40.50.300">
    <property type="entry name" value="P-loop containing nucleotide triphosphate hydrolases"/>
    <property type="match status" value="1"/>
</dbReference>
<keyword evidence="12" id="KW-1185">Reference proteome</keyword>
<evidence type="ECO:0000256" key="5">
    <source>
        <dbReference type="ARBA" id="ARBA00022840"/>
    </source>
</evidence>
<dbReference type="InterPro" id="IPR003593">
    <property type="entry name" value="AAA+_ATPase"/>
</dbReference>
<evidence type="ECO:0000313" key="11">
    <source>
        <dbReference type="EMBL" id="MBF8437164.1"/>
    </source>
</evidence>
<organism evidence="11 12">
    <name type="scientific">Halonatronomonas betaini</name>
    <dbReference type="NCBI Taxonomy" id="2778430"/>
    <lineage>
        <taxon>Bacteria</taxon>
        <taxon>Bacillati</taxon>
        <taxon>Bacillota</taxon>
        <taxon>Clostridia</taxon>
        <taxon>Halanaerobiales</taxon>
        <taxon>Halarsenatibacteraceae</taxon>
        <taxon>Halonatronomonas</taxon>
    </lineage>
</organism>
<dbReference type="SUPFAM" id="SSF52540">
    <property type="entry name" value="P-loop containing nucleoside triphosphate hydrolases"/>
    <property type="match status" value="1"/>
</dbReference>
<dbReference type="AlphaFoldDB" id="A0A931AS71"/>
<protein>
    <submittedName>
        <fullName evidence="11">ABC transporter ATP-binding protein</fullName>
    </submittedName>
</protein>
<dbReference type="GO" id="GO:0005886">
    <property type="term" value="C:plasma membrane"/>
    <property type="evidence" value="ECO:0007669"/>
    <property type="project" value="UniProtKB-SubCell"/>
</dbReference>
<proteinExistence type="predicted"/>
<dbReference type="Pfam" id="PF00005">
    <property type="entry name" value="ABC_tran"/>
    <property type="match status" value="1"/>
</dbReference>
<accession>A0A931AS71</accession>
<dbReference type="InterPro" id="IPR017871">
    <property type="entry name" value="ABC_transporter-like_CS"/>
</dbReference>
<dbReference type="Gene3D" id="1.20.1560.10">
    <property type="entry name" value="ABC transporter type 1, transmembrane domain"/>
    <property type="match status" value="1"/>
</dbReference>
<dbReference type="FunFam" id="3.40.50.300:FF:000287">
    <property type="entry name" value="Multidrug ABC transporter ATP-binding protein"/>
    <property type="match status" value="1"/>
</dbReference>
<dbReference type="SMART" id="SM00382">
    <property type="entry name" value="AAA"/>
    <property type="match status" value="1"/>
</dbReference>
<keyword evidence="5 11" id="KW-0067">ATP-binding</keyword>
<keyword evidence="7 8" id="KW-0472">Membrane</keyword>
<comment type="subcellular location">
    <subcellularLocation>
        <location evidence="1">Cell membrane</location>
        <topology evidence="1">Multi-pass membrane protein</topology>
    </subcellularLocation>
</comment>
<dbReference type="PROSITE" id="PS50893">
    <property type="entry name" value="ABC_TRANSPORTER_2"/>
    <property type="match status" value="1"/>
</dbReference>
<dbReference type="GO" id="GO:0016887">
    <property type="term" value="F:ATP hydrolysis activity"/>
    <property type="evidence" value="ECO:0007669"/>
    <property type="project" value="InterPro"/>
</dbReference>
<dbReference type="GO" id="GO:0015421">
    <property type="term" value="F:ABC-type oligopeptide transporter activity"/>
    <property type="evidence" value="ECO:0007669"/>
    <property type="project" value="TreeGrafter"/>
</dbReference>
<gene>
    <name evidence="11" type="ORF">I0Q91_08750</name>
</gene>
<feature type="domain" description="ABC transmembrane type-1" evidence="10">
    <location>
        <begin position="39"/>
        <end position="317"/>
    </location>
</feature>
<sequence>MSNKDDKEREYSYTYSQLLKKFYAHYLSRYKKEFFGVQFLHIVGAVLVLIPPLIMREIIDDAIPAGNVNRIFGLVGIALAVFLVDAIVKNITIFHGHRIAQEIVRDMRDDLYQQYQRLSMKFHDNKKTGELMSRIVDDLNKLQEFIHHGPEAMIGSVVLLGGTVIIMLTLDVRLTLVTLTFVPFLFIFAKKLIDKMHKAFRKTREAKADLNDRLEDNLAGIKVIKAFASEDSELERFRMKTQQHTDYRLTAIRYISILFPGSRLFNAMGVLAVLSYGGYLSATGAMTVGTIVAFYGYLQQFREPLLRLVTMSEGLSDFFANTERYFDHSDLSPDITKTIGGKPGKEPIKGRVEFKDVHFSYNDDEVVLNNISLKSEPKETIALVGPSGAGKTSIVRLIPRLYEVEDGGVLIDGKDVKDYSVRELRNSIAMVMQDDYLFSDSVRQNISYGKPGASEEEIIEAAKAANAHEFITEFKHGYDQQVGQRGLMLSGGQRQRVALARAFLKDPGILILDEATSAVDLETEKLIQDAVERLTSSRTTFVIAHRLSTIVNADKIIFIEDGQVKEQGNHNELMDLDGEYARFYKMQFDSPAAS</sequence>
<dbReference type="EMBL" id="JADPIE010000004">
    <property type="protein sequence ID" value="MBF8437164.1"/>
    <property type="molecule type" value="Genomic_DNA"/>
</dbReference>
<dbReference type="CDD" id="cd18549">
    <property type="entry name" value="ABC_6TM_YwjA_like"/>
    <property type="match status" value="1"/>
</dbReference>
<evidence type="ECO:0000259" key="10">
    <source>
        <dbReference type="PROSITE" id="PS50929"/>
    </source>
</evidence>
<keyword evidence="2" id="KW-0813">Transport</keyword>
<feature type="transmembrane region" description="Helical" evidence="8">
    <location>
        <begin position="152"/>
        <end position="170"/>
    </location>
</feature>
<name>A0A931AS71_9FIRM</name>
<evidence type="ECO:0000256" key="3">
    <source>
        <dbReference type="ARBA" id="ARBA00022692"/>
    </source>
</evidence>
<feature type="transmembrane region" description="Helical" evidence="8">
    <location>
        <begin position="71"/>
        <end position="88"/>
    </location>
</feature>
<keyword evidence="3 8" id="KW-0812">Transmembrane</keyword>